<evidence type="ECO:0000313" key="3">
    <source>
        <dbReference type="Proteomes" id="UP001368500"/>
    </source>
</evidence>
<dbReference type="RefSeq" id="WP_341376349.1">
    <property type="nucleotide sequence ID" value="NZ_JBBUTF010000026.1"/>
</dbReference>
<reference evidence="2 3" key="1">
    <citation type="submission" date="2024-04" db="EMBL/GenBank/DDBJ databases">
        <title>Novel species of the genus Ideonella isolated from streams.</title>
        <authorList>
            <person name="Lu H."/>
        </authorList>
    </citation>
    <scope>NUCLEOTIDE SEQUENCE [LARGE SCALE GENOMIC DNA]</scope>
    <source>
        <strain evidence="2 3">BYS139W</strain>
    </source>
</reference>
<dbReference type="InterPro" id="IPR045926">
    <property type="entry name" value="DUF6345"/>
</dbReference>
<dbReference type="Proteomes" id="UP001368500">
    <property type="component" value="Unassembled WGS sequence"/>
</dbReference>
<sequence length="534" mass="58201">MRDRYTIYRLTPQDSSDERLRQLAGSLFDQNQDYRLDKTADGLTLRHGHRVVELFHASGGVWAADESQLWRPSVKADLPSADEAVLLAHKLSDKHRLLPPLDKPLAWGPPVTGGTWHAQRDLKTGQRQQRQLDVQVVFPLQVDGLPVVGGGGDFSFSFGHQGRLIGFSGNARQATPAFEAQAIPPEKAIEQWRAQCPKFEIQDLMSRPAYYAAPSHLGQDFLYPVHVVQGTIVSGKHRMPMRQVLLPASDFGPPLQMGQPQEIRPRNARAGHRATETSKHAPVAPRRSPASRSPSRPWEAGTSWIGSLGGLAGSQANAQGFINEWAAAGWHIDFNWGNANAFESDWRRNDDTWVDAADFVFYTGHADMNGWMLANPDDGSLSYTEVGGAPGKPGDLWGANDLEWVTIAACGPLQDNLLYPGGGDVLARWDGAFDGLHLLMGYGGITFDNTEEGGRLARYAKGGATLIDAWFRTAREIQPATNGASAPNGPNIYVGAMWVGKAGADPVSDHAWDHGSVSADPSSPSFLACMWTMT</sequence>
<accession>A0ABU9BFN4</accession>
<gene>
    <name evidence="2" type="ORF">AACH11_21610</name>
</gene>
<feature type="region of interest" description="Disordered" evidence="1">
    <location>
        <begin position="266"/>
        <end position="299"/>
    </location>
</feature>
<keyword evidence="3" id="KW-1185">Reference proteome</keyword>
<protein>
    <submittedName>
        <fullName evidence="2">DUF6345 domain-containing protein</fullName>
    </submittedName>
</protein>
<name>A0ABU9BFN4_9BURK</name>
<dbReference type="Pfam" id="PF19872">
    <property type="entry name" value="DUF6345"/>
    <property type="match status" value="1"/>
</dbReference>
<organism evidence="2 3">
    <name type="scientific">Pseudaquabacterium rugosum</name>
    <dbReference type="NCBI Taxonomy" id="2984194"/>
    <lineage>
        <taxon>Bacteria</taxon>
        <taxon>Pseudomonadati</taxon>
        <taxon>Pseudomonadota</taxon>
        <taxon>Betaproteobacteria</taxon>
        <taxon>Burkholderiales</taxon>
        <taxon>Sphaerotilaceae</taxon>
        <taxon>Pseudaquabacterium</taxon>
    </lineage>
</organism>
<comment type="caution">
    <text evidence="2">The sequence shown here is derived from an EMBL/GenBank/DDBJ whole genome shotgun (WGS) entry which is preliminary data.</text>
</comment>
<feature type="compositionally biased region" description="Low complexity" evidence="1">
    <location>
        <begin position="284"/>
        <end position="297"/>
    </location>
</feature>
<evidence type="ECO:0000256" key="1">
    <source>
        <dbReference type="SAM" id="MobiDB-lite"/>
    </source>
</evidence>
<proteinExistence type="predicted"/>
<dbReference type="EMBL" id="JBBUTF010000026">
    <property type="protein sequence ID" value="MEK8028564.1"/>
    <property type="molecule type" value="Genomic_DNA"/>
</dbReference>
<evidence type="ECO:0000313" key="2">
    <source>
        <dbReference type="EMBL" id="MEK8028564.1"/>
    </source>
</evidence>